<dbReference type="Proteomes" id="UP000515561">
    <property type="component" value="Chromosome"/>
</dbReference>
<protein>
    <submittedName>
        <fullName evidence="1">Uncharacterized protein</fullName>
    </submittedName>
</protein>
<dbReference type="EMBL" id="AP023367">
    <property type="protein sequence ID" value="BCJ95482.1"/>
    <property type="molecule type" value="Genomic_DNA"/>
</dbReference>
<reference evidence="1 2" key="1">
    <citation type="journal article" date="2016" name="Int. J. Syst. Evol. Microbiol.">
        <title>Descriptions of Anaerotaenia torta gen. nov., sp. nov. and Anaerocolumna cellulosilytica gen. nov., sp. nov. isolated from a methanogenic reactor of cattle waste.</title>
        <authorList>
            <person name="Uek A."/>
            <person name="Ohtaki Y."/>
            <person name="Kaku N."/>
            <person name="Ueki K."/>
        </authorList>
    </citation>
    <scope>NUCLEOTIDE SEQUENCE [LARGE SCALE GENOMIC DNA]</scope>
    <source>
        <strain evidence="1 2">SN021</strain>
    </source>
</reference>
<name>A0A6S6R811_9FIRM</name>
<accession>A0A6S6R811</accession>
<proteinExistence type="predicted"/>
<dbReference type="KEGG" id="acel:acsn021_30510"/>
<evidence type="ECO:0000313" key="1">
    <source>
        <dbReference type="EMBL" id="BCJ95482.1"/>
    </source>
</evidence>
<organism evidence="1 2">
    <name type="scientific">Anaerocolumna cellulosilytica</name>
    <dbReference type="NCBI Taxonomy" id="433286"/>
    <lineage>
        <taxon>Bacteria</taxon>
        <taxon>Bacillati</taxon>
        <taxon>Bacillota</taxon>
        <taxon>Clostridia</taxon>
        <taxon>Lachnospirales</taxon>
        <taxon>Lachnospiraceae</taxon>
        <taxon>Anaerocolumna</taxon>
    </lineage>
</organism>
<gene>
    <name evidence="1" type="ORF">acsn021_30510</name>
</gene>
<dbReference type="RefSeq" id="WP_184094793.1">
    <property type="nucleotide sequence ID" value="NZ_AP023367.1"/>
</dbReference>
<sequence>MNKNMKSICFEIKDGKNLEANIPQFLNHLVNIYGQYSEVKFAMHYYTFYEYYLESFGDALAEEKIIMKDFNTIIKECLLSDFSGDKMENGVKRLDEMRKQVIRQMKVLTSYTDIFQIYEYVLNRIEYRFAVEQGELNEDAFIEEVMAYIFDTKDNVVINDKIKEVIGQLPVRMSKGRYFDIIKDSFSIYKGAERFTLHDFMYMMETCSMLFEPESAETAYAEYKDFRKTLEGLDYKNLTKEEYAAYAARLQDIATDINKHVDFYYGLQECINNLYVMLLTAPYALMEGGYRIESLGREMKFLLLPQDMDKFRIIIRMIYNYFEKDEKQPFDGELEEKISYTEGKQEFLAEEFGILEPYFFELEQNHTSLMESLMMGSLFHCISLSQKLLSGSLFIELDKVVDHQLVDNDYLQTVREDYLNRLADMFDKNPQAVNRAVMANTINKVPVFFQTVNDVRDYIKNAMYSCKDLAEKSACITIIRSLFEN</sequence>
<keyword evidence="2" id="KW-1185">Reference proteome</keyword>
<evidence type="ECO:0000313" key="2">
    <source>
        <dbReference type="Proteomes" id="UP000515561"/>
    </source>
</evidence>
<dbReference type="AlphaFoldDB" id="A0A6S6R811"/>